<dbReference type="InterPro" id="IPR017730">
    <property type="entry name" value="Chaperonin_ClpB"/>
</dbReference>
<dbReference type="InterPro" id="IPR019489">
    <property type="entry name" value="Clp_ATPase_C"/>
</dbReference>
<feature type="domain" description="Clp R" evidence="13">
    <location>
        <begin position="1"/>
        <end position="148"/>
    </location>
</feature>
<feature type="coiled-coil region" evidence="12">
    <location>
        <begin position="408"/>
        <end position="515"/>
    </location>
</feature>
<dbReference type="SMART" id="SM01086">
    <property type="entry name" value="ClpB_D2-small"/>
    <property type="match status" value="1"/>
</dbReference>
<dbReference type="InterPro" id="IPR018368">
    <property type="entry name" value="ClpA/B_CS1"/>
</dbReference>
<dbReference type="InterPro" id="IPR041546">
    <property type="entry name" value="ClpA/ClpB_AAA_lid"/>
</dbReference>
<comment type="function">
    <text evidence="12">Part of a stress-induced multi-chaperone system, it is involved in the recovery of the cell from heat-induced damage, in cooperation with DnaK, DnaJ and GrpE.</text>
</comment>
<dbReference type="GO" id="GO:0005737">
    <property type="term" value="C:cytoplasm"/>
    <property type="evidence" value="ECO:0007669"/>
    <property type="project" value="UniProtKB-SubCell"/>
</dbReference>
<dbReference type="HOGENOM" id="CLU_005070_4_2_11"/>
<dbReference type="Pfam" id="PF00004">
    <property type="entry name" value="AAA"/>
    <property type="match status" value="1"/>
</dbReference>
<evidence type="ECO:0000256" key="1">
    <source>
        <dbReference type="ARBA" id="ARBA00004496"/>
    </source>
</evidence>
<gene>
    <name evidence="12 14" type="primary">clpB</name>
    <name evidence="14" type="ORF">BIFANG_02080</name>
</gene>
<comment type="subunit">
    <text evidence="9">Homohexamer. The oligomerization is ATP-dependent.</text>
</comment>
<dbReference type="GO" id="GO:0042026">
    <property type="term" value="P:protein refolding"/>
    <property type="evidence" value="ECO:0007669"/>
    <property type="project" value="UniProtKB-UniRule"/>
</dbReference>
<organism evidence="14 15">
    <name type="scientific">Bifidobacterium angulatum DSM 20098 = JCM 7096</name>
    <dbReference type="NCBI Taxonomy" id="518635"/>
    <lineage>
        <taxon>Bacteria</taxon>
        <taxon>Bacillati</taxon>
        <taxon>Actinomycetota</taxon>
        <taxon>Actinomycetes</taxon>
        <taxon>Bifidobacteriales</taxon>
        <taxon>Bifidobacteriaceae</taxon>
        <taxon>Bifidobacterium</taxon>
    </lineage>
</organism>
<dbReference type="eggNOG" id="COG0542">
    <property type="taxonomic scope" value="Bacteria"/>
</dbReference>
<protein>
    <recommendedName>
        <fullName evidence="12">Chaperone protein ClpB</fullName>
    </recommendedName>
</protein>
<dbReference type="PANTHER" id="PTHR11638:SF18">
    <property type="entry name" value="HEAT SHOCK PROTEIN 104"/>
    <property type="match status" value="1"/>
</dbReference>
<dbReference type="SUPFAM" id="SSF52540">
    <property type="entry name" value="P-loop containing nucleoside triphosphate hydrolases"/>
    <property type="match status" value="2"/>
</dbReference>
<dbReference type="SMART" id="SM00382">
    <property type="entry name" value="AAA"/>
    <property type="match status" value="2"/>
</dbReference>
<dbReference type="Pfam" id="PF02861">
    <property type="entry name" value="Clp_N"/>
    <property type="match status" value="1"/>
</dbReference>
<dbReference type="EMBL" id="ABYS02000001">
    <property type="protein sequence ID" value="EEP21962.1"/>
    <property type="molecule type" value="Genomic_DNA"/>
</dbReference>
<evidence type="ECO:0000256" key="5">
    <source>
        <dbReference type="ARBA" id="ARBA00022840"/>
    </source>
</evidence>
<evidence type="ECO:0000256" key="3">
    <source>
        <dbReference type="ARBA" id="ARBA00022737"/>
    </source>
</evidence>
<evidence type="ECO:0000256" key="9">
    <source>
        <dbReference type="ARBA" id="ARBA00026057"/>
    </source>
</evidence>
<evidence type="ECO:0000256" key="2">
    <source>
        <dbReference type="ARBA" id="ARBA00008675"/>
    </source>
</evidence>
<comment type="subunit">
    <text evidence="12">Homohexamer; The oligomerization is ATP-dependent.</text>
</comment>
<dbReference type="STRING" id="1683.Bang102_001310"/>
<evidence type="ECO:0000256" key="12">
    <source>
        <dbReference type="RuleBase" id="RU362034"/>
    </source>
</evidence>
<dbReference type="PRINTS" id="PR00300">
    <property type="entry name" value="CLPPROTEASEA"/>
</dbReference>
<dbReference type="Proteomes" id="UP000006408">
    <property type="component" value="Unassembled WGS sequence"/>
</dbReference>
<dbReference type="FunFam" id="3.40.50.300:FF:000010">
    <property type="entry name" value="Chaperone clpB 1, putative"/>
    <property type="match status" value="1"/>
</dbReference>
<dbReference type="Gene3D" id="1.10.8.60">
    <property type="match status" value="1"/>
</dbReference>
<keyword evidence="5 11" id="KW-0067">ATP-binding</keyword>
<keyword evidence="3 10" id="KW-0677">Repeat</keyword>
<comment type="subcellular location">
    <subcellularLocation>
        <location evidence="1 12">Cytoplasm</location>
    </subcellularLocation>
</comment>
<evidence type="ECO:0000256" key="6">
    <source>
        <dbReference type="ARBA" id="ARBA00023016"/>
    </source>
</evidence>
<reference evidence="14" key="1">
    <citation type="submission" date="2009-04" db="EMBL/GenBank/DDBJ databases">
        <authorList>
            <person name="Weinstock G."/>
            <person name="Sodergren E."/>
            <person name="Clifton S."/>
            <person name="Fulton L."/>
            <person name="Fulton B."/>
            <person name="Courtney L."/>
            <person name="Fronick C."/>
            <person name="Harrison M."/>
            <person name="Strong C."/>
            <person name="Farmer C."/>
            <person name="Delahaunty K."/>
            <person name="Markovic C."/>
            <person name="Hall O."/>
            <person name="Minx P."/>
            <person name="Tomlinson C."/>
            <person name="Mitreva M."/>
            <person name="Nelson J."/>
            <person name="Hou S."/>
            <person name="Wollam A."/>
            <person name="Pepin K.H."/>
            <person name="Johnson M."/>
            <person name="Bhonagiri V."/>
            <person name="Nash W.E."/>
            <person name="Warren W."/>
            <person name="Chinwalla A."/>
            <person name="Mardis E.R."/>
            <person name="Wilson R.K."/>
        </authorList>
    </citation>
    <scope>NUCLEOTIDE SEQUENCE [LARGE SCALE GENOMIC DNA]</scope>
    <source>
        <strain evidence="14">DSM 20098</strain>
    </source>
</reference>
<keyword evidence="6 12" id="KW-0346">Stress response</keyword>
<keyword evidence="8 11" id="KW-0143">Chaperone</keyword>
<dbReference type="FunFam" id="3.40.50.300:FF:000120">
    <property type="entry name" value="ATP-dependent chaperone ClpB"/>
    <property type="match status" value="1"/>
</dbReference>
<dbReference type="GO" id="GO:0016887">
    <property type="term" value="F:ATP hydrolysis activity"/>
    <property type="evidence" value="ECO:0007669"/>
    <property type="project" value="InterPro"/>
</dbReference>
<evidence type="ECO:0000313" key="15">
    <source>
        <dbReference type="Proteomes" id="UP000006408"/>
    </source>
</evidence>
<dbReference type="Pfam" id="PF10431">
    <property type="entry name" value="ClpB_D2-small"/>
    <property type="match status" value="1"/>
</dbReference>
<dbReference type="GO" id="GO:0005524">
    <property type="term" value="F:ATP binding"/>
    <property type="evidence" value="ECO:0007669"/>
    <property type="project" value="UniProtKB-UniRule"/>
</dbReference>
<dbReference type="KEGG" id="bang:BBAG_1433"/>
<name>C4FCQ4_9BIFI</name>
<dbReference type="InterPro" id="IPR003959">
    <property type="entry name" value="ATPase_AAA_core"/>
</dbReference>
<evidence type="ECO:0000256" key="7">
    <source>
        <dbReference type="ARBA" id="ARBA00023054"/>
    </source>
</evidence>
<dbReference type="CDD" id="cd19499">
    <property type="entry name" value="RecA-like_ClpB_Hsp104-like"/>
    <property type="match status" value="1"/>
</dbReference>
<dbReference type="GO" id="GO:0034605">
    <property type="term" value="P:cellular response to heat"/>
    <property type="evidence" value="ECO:0007669"/>
    <property type="project" value="TreeGrafter"/>
</dbReference>
<dbReference type="PROSITE" id="PS00870">
    <property type="entry name" value="CLPAB_1"/>
    <property type="match status" value="1"/>
</dbReference>
<dbReference type="InterPro" id="IPR050130">
    <property type="entry name" value="ClpA_ClpB"/>
</dbReference>
<dbReference type="FunFam" id="3.40.50.300:FF:000025">
    <property type="entry name" value="ATP-dependent Clp protease subunit"/>
    <property type="match status" value="1"/>
</dbReference>
<evidence type="ECO:0000256" key="10">
    <source>
        <dbReference type="PROSITE-ProRule" id="PRU01251"/>
    </source>
</evidence>
<dbReference type="NCBIfam" id="TIGR03346">
    <property type="entry name" value="chaperone_ClpB"/>
    <property type="match status" value="1"/>
</dbReference>
<sequence length="910" mass="98930">MDQNKLTNMSREAITDAVQSASAAGNAQIDVLHLLNALLTQEQGVVRGLIEAAGGDAKAIGTAVRNALTNLPSASGSTTAQPQPSRQFEAALVQSEKEMQQMGDEYISTEHLLIGIAAAAPNQAADILQANNVTAQALRAAVPTVRGGDRKVTSPDAEGSYKALEKYSTDLTAAAKEGKLDPVIGRDQEIRRVIQILSRRTKNNPVLIGEPGVGKTAVVEGLAQRIVAGDVPTTLQNKKLISLDLGSMVAGSKYRGEFEERLKSVLEEIKNANGQIITFIDEIHTIVGAGAAEGSMDAGNMLKPMLARGELRLIGATTLDEYRENIEKDPALERRFQQVFVGEPSVEDTIAILRGIAPKYEAHHKVTIGDDALVAAATLSNRYISGRQLPDKAIDLVDEAAAHLRMELDSSPEEIDELTRQVERLKMEKSYLLGNPKNDKAADKAEAELDDSAKDRLADLNKEIANKSEKLNGLKARWDAEKSGHNRIGDLRKKLDELRTQAERYEREGDLAKSSAINYGEIPNIQKEIAQAEKNEQNVKNGSNAANTAADVPMVPDRVDADSVAEIVSDWTGIPVGRLMQGENEKLLTMEDYLGKRVIGQKEAIKAVSDAVRRSRAGISDPNRPTGSFLFLGPTGVGKTELAKALADFLFDDEKAMVRIDMSEYMEKASVSRLIGAAPGYVGYEQGGQLTEAVRRRPYSVVLFDEVEKANPEIFDVLLQVLDDGRLTDGQGRTVDFKNTILIMTSNLGSQFLVNEDMDDEAKRKAVMDTVHMNFKPEFLNRLDDTVMFHPLTREELGGIVDIQVANVSARLTDRRITLDVTDSAREWLANVGYDPAYGARPLRRLVQTEVGDQLARMLLAGKVHDGDTVLVDQTGGEHLELTAWASDKLMDDGAAEADGAGEADGADVR</sequence>
<keyword evidence="15" id="KW-1185">Reference proteome</keyword>
<dbReference type="AlphaFoldDB" id="C4FCQ4"/>
<dbReference type="InterPro" id="IPR028299">
    <property type="entry name" value="ClpA/B_CS2"/>
</dbReference>
<dbReference type="PROSITE" id="PS00871">
    <property type="entry name" value="CLPAB_2"/>
    <property type="match status" value="1"/>
</dbReference>
<dbReference type="PANTHER" id="PTHR11638">
    <property type="entry name" value="ATP-DEPENDENT CLP PROTEASE"/>
    <property type="match status" value="1"/>
</dbReference>
<dbReference type="FunFam" id="1.10.8.60:FF:000017">
    <property type="entry name" value="ATP-dependent chaperone ClpB"/>
    <property type="match status" value="1"/>
</dbReference>
<dbReference type="Gene3D" id="1.10.1780.10">
    <property type="entry name" value="Clp, N-terminal domain"/>
    <property type="match status" value="1"/>
</dbReference>
<dbReference type="InterPro" id="IPR027417">
    <property type="entry name" value="P-loop_NTPase"/>
</dbReference>
<dbReference type="RefSeq" id="WP_003825048.1">
    <property type="nucleotide sequence ID" value="NZ_AP012322.1"/>
</dbReference>
<dbReference type="InterPro" id="IPR004176">
    <property type="entry name" value="Clp_R_N"/>
</dbReference>
<evidence type="ECO:0000256" key="11">
    <source>
        <dbReference type="RuleBase" id="RU004432"/>
    </source>
</evidence>
<evidence type="ECO:0000313" key="14">
    <source>
        <dbReference type="EMBL" id="EEP21962.1"/>
    </source>
</evidence>
<dbReference type="Pfam" id="PF17871">
    <property type="entry name" value="AAA_lid_9"/>
    <property type="match status" value="1"/>
</dbReference>
<keyword evidence="7 12" id="KW-0175">Coiled coil</keyword>
<keyword evidence="12" id="KW-0963">Cytoplasm</keyword>
<dbReference type="PATRIC" id="fig|518635.17.peg.1510"/>
<dbReference type="CDD" id="cd00009">
    <property type="entry name" value="AAA"/>
    <property type="match status" value="1"/>
</dbReference>
<comment type="similarity">
    <text evidence="2 11">Belongs to the ClpA/ClpB family.</text>
</comment>
<evidence type="ECO:0000256" key="8">
    <source>
        <dbReference type="ARBA" id="ARBA00023186"/>
    </source>
</evidence>
<proteinExistence type="inferred from homology"/>
<dbReference type="InterPro" id="IPR001270">
    <property type="entry name" value="ClpA/B"/>
</dbReference>
<keyword evidence="4 11" id="KW-0547">Nucleotide-binding</keyword>
<evidence type="ECO:0000256" key="4">
    <source>
        <dbReference type="ARBA" id="ARBA00022741"/>
    </source>
</evidence>
<dbReference type="GeneID" id="42865753"/>
<dbReference type="Pfam" id="PF07724">
    <property type="entry name" value="AAA_2"/>
    <property type="match status" value="1"/>
</dbReference>
<dbReference type="InterPro" id="IPR003593">
    <property type="entry name" value="AAA+_ATPase"/>
</dbReference>
<accession>C4FCQ4</accession>
<dbReference type="SUPFAM" id="SSF81923">
    <property type="entry name" value="Double Clp-N motif"/>
    <property type="match status" value="1"/>
</dbReference>
<dbReference type="PROSITE" id="PS51903">
    <property type="entry name" value="CLP_R"/>
    <property type="match status" value="1"/>
</dbReference>
<dbReference type="InterPro" id="IPR036628">
    <property type="entry name" value="Clp_N_dom_sf"/>
</dbReference>
<comment type="caution">
    <text evidence="14">The sequence shown here is derived from an EMBL/GenBank/DDBJ whole genome shotgun (WGS) entry which is preliminary data.</text>
</comment>
<dbReference type="Gene3D" id="3.40.50.300">
    <property type="entry name" value="P-loop containing nucleotide triphosphate hydrolases"/>
    <property type="match status" value="3"/>
</dbReference>
<evidence type="ECO:0000259" key="13">
    <source>
        <dbReference type="PROSITE" id="PS51903"/>
    </source>
</evidence>